<dbReference type="AlphaFoldDB" id="B4GTQ3"/>
<dbReference type="PhylomeDB" id="B4GTQ3"/>
<feature type="transmembrane region" description="Helical" evidence="1">
    <location>
        <begin position="120"/>
        <end position="139"/>
    </location>
</feature>
<dbReference type="InterPro" id="IPR032145">
    <property type="entry name" value="DUF4818"/>
</dbReference>
<accession>B4GTQ3</accession>
<dbReference type="KEGG" id="dpe:6596679"/>
<organism evidence="3">
    <name type="scientific">Drosophila persimilis</name>
    <name type="common">Fruit fly</name>
    <dbReference type="NCBI Taxonomy" id="7234"/>
    <lineage>
        <taxon>Eukaryota</taxon>
        <taxon>Metazoa</taxon>
        <taxon>Ecdysozoa</taxon>
        <taxon>Arthropoda</taxon>
        <taxon>Hexapoda</taxon>
        <taxon>Insecta</taxon>
        <taxon>Pterygota</taxon>
        <taxon>Neoptera</taxon>
        <taxon>Endopterygota</taxon>
        <taxon>Diptera</taxon>
        <taxon>Brachycera</taxon>
        <taxon>Muscomorpha</taxon>
        <taxon>Ephydroidea</taxon>
        <taxon>Drosophilidae</taxon>
        <taxon>Drosophila</taxon>
        <taxon>Sophophora</taxon>
    </lineage>
</organism>
<feature type="transmembrane region" description="Helical" evidence="1">
    <location>
        <begin position="6"/>
        <end position="25"/>
    </location>
</feature>
<sequence>MARLSALGVALLLHSVIGISYYYFFKMGRCSSQPSPILGNWLFTVSVVSVLQAVRLIPSEVPDFTALVLETIMCCFVLDLMLTKLWCRIESLVHCAIVGVLQICPVGDDTFLTYEYWTQAILTTVIGACLLWVTAWAMALPRRLQHGLQCWRRSCHRQLSRMLFSSMETRPPLRQESSLSFAA</sequence>
<dbReference type="Proteomes" id="UP000008744">
    <property type="component" value="Unassembled WGS sequence"/>
</dbReference>
<dbReference type="EMBL" id="CH479190">
    <property type="protein sequence ID" value="EDW25923.1"/>
    <property type="molecule type" value="Genomic_DNA"/>
</dbReference>
<reference evidence="2 3" key="1">
    <citation type="journal article" date="2007" name="Nature">
        <title>Evolution of genes and genomes on the Drosophila phylogeny.</title>
        <authorList>
            <consortium name="Drosophila 12 Genomes Consortium"/>
            <person name="Clark A.G."/>
            <person name="Eisen M.B."/>
            <person name="Smith D.R."/>
            <person name="Bergman C.M."/>
            <person name="Oliver B."/>
            <person name="Markow T.A."/>
            <person name="Kaufman T.C."/>
            <person name="Kellis M."/>
            <person name="Gelbart W."/>
            <person name="Iyer V.N."/>
            <person name="Pollard D.A."/>
            <person name="Sackton T.B."/>
            <person name="Larracuente A.M."/>
            <person name="Singh N.D."/>
            <person name="Abad J.P."/>
            <person name="Abt D.N."/>
            <person name="Adryan B."/>
            <person name="Aguade M."/>
            <person name="Akashi H."/>
            <person name="Anderson W.W."/>
            <person name="Aquadro C.F."/>
            <person name="Ardell D.H."/>
            <person name="Arguello R."/>
            <person name="Artieri C.G."/>
            <person name="Barbash D.A."/>
            <person name="Barker D."/>
            <person name="Barsanti P."/>
            <person name="Batterham P."/>
            <person name="Batzoglou S."/>
            <person name="Begun D."/>
            <person name="Bhutkar A."/>
            <person name="Blanco E."/>
            <person name="Bosak S.A."/>
            <person name="Bradley R.K."/>
            <person name="Brand A.D."/>
            <person name="Brent M.R."/>
            <person name="Brooks A.N."/>
            <person name="Brown R.H."/>
            <person name="Butlin R.K."/>
            <person name="Caggese C."/>
            <person name="Calvi B.R."/>
            <person name="Bernardo de Carvalho A."/>
            <person name="Caspi A."/>
            <person name="Castrezana S."/>
            <person name="Celniker S.E."/>
            <person name="Chang J.L."/>
            <person name="Chapple C."/>
            <person name="Chatterji S."/>
            <person name="Chinwalla A."/>
            <person name="Civetta A."/>
            <person name="Clifton S.W."/>
            <person name="Comeron J.M."/>
            <person name="Costello J.C."/>
            <person name="Coyne J.A."/>
            <person name="Daub J."/>
            <person name="David R.G."/>
            <person name="Delcher A.L."/>
            <person name="Delehaunty K."/>
            <person name="Do C.B."/>
            <person name="Ebling H."/>
            <person name="Edwards K."/>
            <person name="Eickbush T."/>
            <person name="Evans J.D."/>
            <person name="Filipski A."/>
            <person name="Findeiss S."/>
            <person name="Freyhult E."/>
            <person name="Fulton L."/>
            <person name="Fulton R."/>
            <person name="Garcia A.C."/>
            <person name="Gardiner A."/>
            <person name="Garfield D.A."/>
            <person name="Garvin B.E."/>
            <person name="Gibson G."/>
            <person name="Gilbert D."/>
            <person name="Gnerre S."/>
            <person name="Godfrey J."/>
            <person name="Good R."/>
            <person name="Gotea V."/>
            <person name="Gravely B."/>
            <person name="Greenberg A.J."/>
            <person name="Griffiths-Jones S."/>
            <person name="Gross S."/>
            <person name="Guigo R."/>
            <person name="Gustafson E.A."/>
            <person name="Haerty W."/>
            <person name="Hahn M.W."/>
            <person name="Halligan D.L."/>
            <person name="Halpern A.L."/>
            <person name="Halter G.M."/>
            <person name="Han M.V."/>
            <person name="Heger A."/>
            <person name="Hillier L."/>
            <person name="Hinrichs A.S."/>
            <person name="Holmes I."/>
            <person name="Hoskins R.A."/>
            <person name="Hubisz M.J."/>
            <person name="Hultmark D."/>
            <person name="Huntley M.A."/>
            <person name="Jaffe D.B."/>
            <person name="Jagadeeshan S."/>
            <person name="Jeck W.R."/>
            <person name="Johnson J."/>
            <person name="Jones C.D."/>
            <person name="Jordan W.C."/>
            <person name="Karpen G.H."/>
            <person name="Kataoka E."/>
            <person name="Keightley P.D."/>
            <person name="Kheradpour P."/>
            <person name="Kirkness E.F."/>
            <person name="Koerich L.B."/>
            <person name="Kristiansen K."/>
            <person name="Kudrna D."/>
            <person name="Kulathinal R.J."/>
            <person name="Kumar S."/>
            <person name="Kwok R."/>
            <person name="Lander E."/>
            <person name="Langley C.H."/>
            <person name="Lapoint R."/>
            <person name="Lazzaro B.P."/>
            <person name="Lee S.J."/>
            <person name="Levesque L."/>
            <person name="Li R."/>
            <person name="Lin C.F."/>
            <person name="Lin M.F."/>
            <person name="Lindblad-Toh K."/>
            <person name="Llopart A."/>
            <person name="Long M."/>
            <person name="Low L."/>
            <person name="Lozovsky E."/>
            <person name="Lu J."/>
            <person name="Luo M."/>
            <person name="Machado C.A."/>
            <person name="Makalowski W."/>
            <person name="Marzo M."/>
            <person name="Matsuda M."/>
            <person name="Matzkin L."/>
            <person name="McAllister B."/>
            <person name="McBride C.S."/>
            <person name="McKernan B."/>
            <person name="McKernan K."/>
            <person name="Mendez-Lago M."/>
            <person name="Minx P."/>
            <person name="Mollenhauer M.U."/>
            <person name="Montooth K."/>
            <person name="Mount S.M."/>
            <person name="Mu X."/>
            <person name="Myers E."/>
            <person name="Negre B."/>
            <person name="Newfeld S."/>
            <person name="Nielsen R."/>
            <person name="Noor M.A."/>
            <person name="O'Grady P."/>
            <person name="Pachter L."/>
            <person name="Papaceit M."/>
            <person name="Parisi M.J."/>
            <person name="Parisi M."/>
            <person name="Parts L."/>
            <person name="Pedersen J.S."/>
            <person name="Pesole G."/>
            <person name="Phillippy A.M."/>
            <person name="Ponting C.P."/>
            <person name="Pop M."/>
            <person name="Porcelli D."/>
            <person name="Powell J.R."/>
            <person name="Prohaska S."/>
            <person name="Pruitt K."/>
            <person name="Puig M."/>
            <person name="Quesneville H."/>
            <person name="Ram K.R."/>
            <person name="Rand D."/>
            <person name="Rasmussen M.D."/>
            <person name="Reed L.K."/>
            <person name="Reenan R."/>
            <person name="Reily A."/>
            <person name="Remington K.A."/>
            <person name="Rieger T.T."/>
            <person name="Ritchie M.G."/>
            <person name="Robin C."/>
            <person name="Rogers Y.H."/>
            <person name="Rohde C."/>
            <person name="Rozas J."/>
            <person name="Rubenfield M.J."/>
            <person name="Ruiz A."/>
            <person name="Russo S."/>
            <person name="Salzberg S.L."/>
            <person name="Sanchez-Gracia A."/>
            <person name="Saranga D.J."/>
            <person name="Sato H."/>
            <person name="Schaeffer S.W."/>
            <person name="Schatz M.C."/>
            <person name="Schlenke T."/>
            <person name="Schwartz R."/>
            <person name="Segarra C."/>
            <person name="Singh R.S."/>
            <person name="Sirot L."/>
            <person name="Sirota M."/>
            <person name="Sisneros N.B."/>
            <person name="Smith C.D."/>
            <person name="Smith T.F."/>
            <person name="Spieth J."/>
            <person name="Stage D.E."/>
            <person name="Stark A."/>
            <person name="Stephan W."/>
            <person name="Strausberg R.L."/>
            <person name="Strempel S."/>
            <person name="Sturgill D."/>
            <person name="Sutton G."/>
            <person name="Sutton G.G."/>
            <person name="Tao W."/>
            <person name="Teichmann S."/>
            <person name="Tobari Y.N."/>
            <person name="Tomimura Y."/>
            <person name="Tsolas J.M."/>
            <person name="Valente V.L."/>
            <person name="Venter E."/>
            <person name="Venter J.C."/>
            <person name="Vicario S."/>
            <person name="Vieira F.G."/>
            <person name="Vilella A.J."/>
            <person name="Villasante A."/>
            <person name="Walenz B."/>
            <person name="Wang J."/>
            <person name="Wasserman M."/>
            <person name="Watts T."/>
            <person name="Wilson D."/>
            <person name="Wilson R.K."/>
            <person name="Wing R.A."/>
            <person name="Wolfner M.F."/>
            <person name="Wong A."/>
            <person name="Wong G.K."/>
            <person name="Wu C.I."/>
            <person name="Wu G."/>
            <person name="Yamamoto D."/>
            <person name="Yang H.P."/>
            <person name="Yang S.P."/>
            <person name="Yorke J.A."/>
            <person name="Yoshida K."/>
            <person name="Zdobnov E."/>
            <person name="Zhang P."/>
            <person name="Zhang Y."/>
            <person name="Zimin A.V."/>
            <person name="Baldwin J."/>
            <person name="Abdouelleil A."/>
            <person name="Abdulkadir J."/>
            <person name="Abebe A."/>
            <person name="Abera B."/>
            <person name="Abreu J."/>
            <person name="Acer S.C."/>
            <person name="Aftuck L."/>
            <person name="Alexander A."/>
            <person name="An P."/>
            <person name="Anderson E."/>
            <person name="Anderson S."/>
            <person name="Arachi H."/>
            <person name="Azer M."/>
            <person name="Bachantsang P."/>
            <person name="Barry A."/>
            <person name="Bayul T."/>
            <person name="Berlin A."/>
            <person name="Bessette D."/>
            <person name="Bloom T."/>
            <person name="Blye J."/>
            <person name="Boguslavskiy L."/>
            <person name="Bonnet C."/>
            <person name="Boukhgalter B."/>
            <person name="Bourzgui I."/>
            <person name="Brown A."/>
            <person name="Cahill P."/>
            <person name="Channer S."/>
            <person name="Cheshatsang Y."/>
            <person name="Chuda L."/>
            <person name="Citroen M."/>
            <person name="Collymore A."/>
            <person name="Cooke P."/>
            <person name="Costello M."/>
            <person name="D'Aco K."/>
            <person name="Daza R."/>
            <person name="De Haan G."/>
            <person name="DeGray S."/>
            <person name="DeMaso C."/>
            <person name="Dhargay N."/>
            <person name="Dooley K."/>
            <person name="Dooley E."/>
            <person name="Doricent M."/>
            <person name="Dorje P."/>
            <person name="Dorjee K."/>
            <person name="Dupes A."/>
            <person name="Elong R."/>
            <person name="Falk J."/>
            <person name="Farina A."/>
            <person name="Faro S."/>
            <person name="Ferguson D."/>
            <person name="Fisher S."/>
            <person name="Foley C.D."/>
            <person name="Franke A."/>
            <person name="Friedrich D."/>
            <person name="Gadbois L."/>
            <person name="Gearin G."/>
            <person name="Gearin C.R."/>
            <person name="Giannoukos G."/>
            <person name="Goode T."/>
            <person name="Graham J."/>
            <person name="Grandbois E."/>
            <person name="Grewal S."/>
            <person name="Gyaltsen K."/>
            <person name="Hafez N."/>
            <person name="Hagos B."/>
            <person name="Hall J."/>
            <person name="Henson C."/>
            <person name="Hollinger A."/>
            <person name="Honan T."/>
            <person name="Huard M.D."/>
            <person name="Hughes L."/>
            <person name="Hurhula B."/>
            <person name="Husby M.E."/>
            <person name="Kamat A."/>
            <person name="Kanga B."/>
            <person name="Kashin S."/>
            <person name="Khazanovich D."/>
            <person name="Kisner P."/>
            <person name="Lance K."/>
            <person name="Lara M."/>
            <person name="Lee W."/>
            <person name="Lennon N."/>
            <person name="Letendre F."/>
            <person name="LeVine R."/>
            <person name="Lipovsky A."/>
            <person name="Liu X."/>
            <person name="Liu J."/>
            <person name="Liu S."/>
            <person name="Lokyitsang T."/>
            <person name="Lokyitsang Y."/>
            <person name="Lubonja R."/>
            <person name="Lui A."/>
            <person name="MacDonald P."/>
            <person name="Magnisalis V."/>
            <person name="Maru K."/>
            <person name="Matthews C."/>
            <person name="McCusker W."/>
            <person name="McDonough S."/>
            <person name="Mehta T."/>
            <person name="Meldrim J."/>
            <person name="Meneus L."/>
            <person name="Mihai O."/>
            <person name="Mihalev A."/>
            <person name="Mihova T."/>
            <person name="Mittelman R."/>
            <person name="Mlenga V."/>
            <person name="Montmayeur A."/>
            <person name="Mulrain L."/>
            <person name="Navidi A."/>
            <person name="Naylor J."/>
            <person name="Negash T."/>
            <person name="Nguyen T."/>
            <person name="Nguyen N."/>
            <person name="Nicol R."/>
            <person name="Norbu C."/>
            <person name="Norbu N."/>
            <person name="Novod N."/>
            <person name="O'Neill B."/>
            <person name="Osman S."/>
            <person name="Markiewicz E."/>
            <person name="Oyono O.L."/>
            <person name="Patti C."/>
            <person name="Phunkhang P."/>
            <person name="Pierre F."/>
            <person name="Priest M."/>
            <person name="Raghuraman S."/>
            <person name="Rege F."/>
            <person name="Reyes R."/>
            <person name="Rise C."/>
            <person name="Rogov P."/>
            <person name="Ross K."/>
            <person name="Ryan E."/>
            <person name="Settipalli S."/>
            <person name="Shea T."/>
            <person name="Sherpa N."/>
            <person name="Shi L."/>
            <person name="Shih D."/>
            <person name="Sparrow T."/>
            <person name="Spaulding J."/>
            <person name="Stalker J."/>
            <person name="Stange-Thomann N."/>
            <person name="Stavropoulos S."/>
            <person name="Stone C."/>
            <person name="Strader C."/>
            <person name="Tesfaye S."/>
            <person name="Thomson T."/>
            <person name="Thoulutsang Y."/>
            <person name="Thoulutsang D."/>
            <person name="Topham K."/>
            <person name="Topping I."/>
            <person name="Tsamla T."/>
            <person name="Vassiliev H."/>
            <person name="Vo A."/>
            <person name="Wangchuk T."/>
            <person name="Wangdi T."/>
            <person name="Weiand M."/>
            <person name="Wilkinson J."/>
            <person name="Wilson A."/>
            <person name="Yadav S."/>
            <person name="Young G."/>
            <person name="Yu Q."/>
            <person name="Zembek L."/>
            <person name="Zhong D."/>
            <person name="Zimmer A."/>
            <person name="Zwirko Z."/>
            <person name="Jaffe D.B."/>
            <person name="Alvarez P."/>
            <person name="Brockman W."/>
            <person name="Butler J."/>
            <person name="Chin C."/>
            <person name="Gnerre S."/>
            <person name="Grabherr M."/>
            <person name="Kleber M."/>
            <person name="Mauceli E."/>
            <person name="MacCallum I."/>
        </authorList>
    </citation>
    <scope>NUCLEOTIDE SEQUENCE [LARGE SCALE GENOMIC DNA]</scope>
    <source>
        <strain evidence="3">MSH-3 / Tucson 14011-0111.49</strain>
    </source>
</reference>
<keyword evidence="1" id="KW-0472">Membrane</keyword>
<proteinExistence type="predicted"/>
<evidence type="ECO:0000256" key="1">
    <source>
        <dbReference type="SAM" id="Phobius"/>
    </source>
</evidence>
<dbReference type="OMA" id="KLWCRIE"/>
<keyword evidence="1" id="KW-1133">Transmembrane helix</keyword>
<feature type="transmembrane region" description="Helical" evidence="1">
    <location>
        <begin position="37"/>
        <end position="58"/>
    </location>
</feature>
<keyword evidence="3" id="KW-1185">Reference proteome</keyword>
<dbReference type="STRING" id="7234.B4GTQ3"/>
<dbReference type="HOGENOM" id="CLU_116001_0_0_1"/>
<evidence type="ECO:0000313" key="2">
    <source>
        <dbReference type="EMBL" id="EDW25923.1"/>
    </source>
</evidence>
<keyword evidence="1" id="KW-0812">Transmembrane</keyword>
<evidence type="ECO:0000313" key="3">
    <source>
        <dbReference type="Proteomes" id="UP000008744"/>
    </source>
</evidence>
<dbReference type="Pfam" id="PF16089">
    <property type="entry name" value="DUF4818"/>
    <property type="match status" value="1"/>
</dbReference>
<dbReference type="eggNOG" id="ENOG502TB9P">
    <property type="taxonomic scope" value="Eukaryota"/>
</dbReference>
<protein>
    <submittedName>
        <fullName evidence="2">GL14230</fullName>
    </submittedName>
</protein>
<name>B4GTQ3_DROPE</name>
<dbReference type="OrthoDB" id="7879339at2759"/>
<gene>
    <name evidence="2" type="primary">Dper\GL14230</name>
    <name evidence="2" type="ORF">Dper_GL14230</name>
</gene>